<dbReference type="KEGG" id="cbar:PATL70BA_1961"/>
<protein>
    <submittedName>
        <fullName evidence="8">Histidine kinase</fullName>
        <ecNumber evidence="8">2.7.13.3</ecNumber>
    </submittedName>
</protein>
<dbReference type="RefSeq" id="WP_125137082.1">
    <property type="nucleotide sequence ID" value="NZ_LR130778.1"/>
</dbReference>
<dbReference type="PANTHER" id="PTHR34220">
    <property type="entry name" value="SENSOR HISTIDINE KINASE YPDA"/>
    <property type="match status" value="1"/>
</dbReference>
<dbReference type="Gene3D" id="3.30.565.10">
    <property type="entry name" value="Histidine kinase-like ATPase, C-terminal domain"/>
    <property type="match status" value="1"/>
</dbReference>
<dbReference type="PANTHER" id="PTHR34220:SF7">
    <property type="entry name" value="SENSOR HISTIDINE KINASE YPDA"/>
    <property type="match status" value="1"/>
</dbReference>
<dbReference type="InterPro" id="IPR003594">
    <property type="entry name" value="HATPase_dom"/>
</dbReference>
<dbReference type="SMART" id="SM00387">
    <property type="entry name" value="HATPase_c"/>
    <property type="match status" value="1"/>
</dbReference>
<dbReference type="OrthoDB" id="9809348at2"/>
<dbReference type="SUPFAM" id="SSF158472">
    <property type="entry name" value="HAMP domain-like"/>
    <property type="match status" value="1"/>
</dbReference>
<keyword evidence="5" id="KW-0175">Coiled coil</keyword>
<evidence type="ECO:0000256" key="4">
    <source>
        <dbReference type="ARBA" id="ARBA00022777"/>
    </source>
</evidence>
<dbReference type="InterPro" id="IPR036890">
    <property type="entry name" value="HATPase_C_sf"/>
</dbReference>
<sequence>MVNKMRHIRIPLFYKLFATFILCSTIPLLIISGLMYGLSVNFLNKTIYDQTYTNVEGAHVRINDKIVEYEGIIQSIMNNEEIIQAISTGNEQEFHENTVYEIIYEALIEQSTKPVVHITNLSGSIAYSTTPFPETYRVGLKNKWGIFRDIDRKVNQTVIYPQKITYLSGKSSIISLGSQILNSEGKHVGYILIDVPREVILEEMKTIHSGLSLHIVLLDNNAYTLLDTQNSSMEGKFQRSSYLDHEKNLEYKSIKEEISKDSFLVVNFVDEKLGTRTIANVSSNIFQSFNRILGLILLIGAIVSLSISCIISYVLARFISHPIRELISIMGEVEEGTFSVKANARSNDEIGDLAKYFNQMLDRLNSYKNKVIEKQQQLRTTEIKMLQAQVNPHFIYNTLDVIKWSAKMGQKSEVVSVVTNLAKILRNSIDCDEEFVSVKRSISFIDSYLAIQKIKYNNAFKIIRNIDHTILECKVPRLIIQPFVENAIVHGLSNNSGNGEISINGFVEAGIIKFQIIDNGIGMTDEEIRKVSDNKSDQHIGIHNVDQRIKLYYGEDYGVHIESQKYKGTKVAITVPYLYEGEIL</sequence>
<gene>
    <name evidence="8" type="ORF">PATL70BA_1961</name>
</gene>
<name>A0A3P7PVH1_9FIRM</name>
<feature type="coiled-coil region" evidence="5">
    <location>
        <begin position="357"/>
        <end position="384"/>
    </location>
</feature>
<keyword evidence="4 8" id="KW-0418">Kinase</keyword>
<dbReference type="EMBL" id="LR130778">
    <property type="protein sequence ID" value="VDN47837.1"/>
    <property type="molecule type" value="Genomic_DNA"/>
</dbReference>
<keyword evidence="9" id="KW-1185">Reference proteome</keyword>
<feature type="transmembrane region" description="Helical" evidence="6">
    <location>
        <begin position="292"/>
        <end position="316"/>
    </location>
</feature>
<dbReference type="InterPro" id="IPR003660">
    <property type="entry name" value="HAMP_dom"/>
</dbReference>
<dbReference type="SMART" id="SM00304">
    <property type="entry name" value="HAMP"/>
    <property type="match status" value="1"/>
</dbReference>
<dbReference type="CDD" id="cd06225">
    <property type="entry name" value="HAMP"/>
    <property type="match status" value="1"/>
</dbReference>
<evidence type="ECO:0000313" key="9">
    <source>
        <dbReference type="Proteomes" id="UP000279029"/>
    </source>
</evidence>
<feature type="domain" description="HAMP" evidence="7">
    <location>
        <begin position="317"/>
        <end position="369"/>
    </location>
</feature>
<dbReference type="AlphaFoldDB" id="A0A3P7PVH1"/>
<accession>A0A3P7PVH1</accession>
<evidence type="ECO:0000256" key="2">
    <source>
        <dbReference type="ARBA" id="ARBA00022553"/>
    </source>
</evidence>
<feature type="transmembrane region" description="Helical" evidence="6">
    <location>
        <begin position="12"/>
        <end position="38"/>
    </location>
</feature>
<dbReference type="GO" id="GO:0016020">
    <property type="term" value="C:membrane"/>
    <property type="evidence" value="ECO:0007669"/>
    <property type="project" value="UniProtKB-SubCell"/>
</dbReference>
<dbReference type="Pfam" id="PF00672">
    <property type="entry name" value="HAMP"/>
    <property type="match status" value="1"/>
</dbReference>
<dbReference type="Pfam" id="PF02518">
    <property type="entry name" value="HATPase_c"/>
    <property type="match status" value="1"/>
</dbReference>
<dbReference type="InterPro" id="IPR050640">
    <property type="entry name" value="Bact_2-comp_sensor_kinase"/>
</dbReference>
<dbReference type="SUPFAM" id="SSF55874">
    <property type="entry name" value="ATPase domain of HSP90 chaperone/DNA topoisomerase II/histidine kinase"/>
    <property type="match status" value="1"/>
</dbReference>
<evidence type="ECO:0000256" key="5">
    <source>
        <dbReference type="SAM" id="Coils"/>
    </source>
</evidence>
<reference evidence="8 9" key="1">
    <citation type="submission" date="2018-09" db="EMBL/GenBank/DDBJ databases">
        <authorList>
            <person name="Postec A."/>
        </authorList>
    </citation>
    <scope>NUCLEOTIDE SEQUENCE [LARGE SCALE GENOMIC DNA]</scope>
    <source>
        <strain evidence="8">70B-A</strain>
    </source>
</reference>
<dbReference type="PROSITE" id="PS50885">
    <property type="entry name" value="HAMP"/>
    <property type="match status" value="1"/>
</dbReference>
<evidence type="ECO:0000256" key="3">
    <source>
        <dbReference type="ARBA" id="ARBA00022679"/>
    </source>
</evidence>
<comment type="subcellular location">
    <subcellularLocation>
        <location evidence="1">Membrane</location>
    </subcellularLocation>
</comment>
<evidence type="ECO:0000256" key="1">
    <source>
        <dbReference type="ARBA" id="ARBA00004370"/>
    </source>
</evidence>
<keyword evidence="3 8" id="KW-0808">Transferase</keyword>
<dbReference type="Pfam" id="PF06580">
    <property type="entry name" value="His_kinase"/>
    <property type="match status" value="1"/>
</dbReference>
<evidence type="ECO:0000256" key="6">
    <source>
        <dbReference type="SAM" id="Phobius"/>
    </source>
</evidence>
<dbReference type="EC" id="2.7.13.3" evidence="8"/>
<dbReference type="InterPro" id="IPR010559">
    <property type="entry name" value="Sig_transdc_His_kin_internal"/>
</dbReference>
<evidence type="ECO:0000259" key="7">
    <source>
        <dbReference type="PROSITE" id="PS50885"/>
    </source>
</evidence>
<evidence type="ECO:0000313" key="8">
    <source>
        <dbReference type="EMBL" id="VDN47837.1"/>
    </source>
</evidence>
<dbReference type="GO" id="GO:0000155">
    <property type="term" value="F:phosphorelay sensor kinase activity"/>
    <property type="evidence" value="ECO:0007669"/>
    <property type="project" value="InterPro"/>
</dbReference>
<keyword evidence="6" id="KW-0812">Transmembrane</keyword>
<dbReference type="Proteomes" id="UP000279029">
    <property type="component" value="Chromosome"/>
</dbReference>
<proteinExistence type="predicted"/>
<keyword evidence="6" id="KW-0472">Membrane</keyword>
<keyword evidence="6" id="KW-1133">Transmembrane helix</keyword>
<organism evidence="8 9">
    <name type="scientific">Petrocella atlantisensis</name>
    <dbReference type="NCBI Taxonomy" id="2173034"/>
    <lineage>
        <taxon>Bacteria</taxon>
        <taxon>Bacillati</taxon>
        <taxon>Bacillota</taxon>
        <taxon>Clostridia</taxon>
        <taxon>Lachnospirales</taxon>
        <taxon>Vallitaleaceae</taxon>
        <taxon>Petrocella</taxon>
    </lineage>
</organism>
<dbReference type="Gene3D" id="6.10.340.10">
    <property type="match status" value="1"/>
</dbReference>
<keyword evidence="2" id="KW-0597">Phosphoprotein</keyword>